<keyword evidence="2" id="KW-0732">Signal</keyword>
<sequence length="464" mass="48920">MPEHARHGRRTGVTLIGLCALAASVLSLAPQDASASGPAARPARSSSAPAAATALAPQVVHTGTGPTGYRVTFRFKAPTATSVQIKGEWYFANPYELSSLAGTSTSTVQTPGTTPAQWQPGDIPIGSPNSSAANWPVTTMTEDKHTGVWSYTTPLPSGVFNYGFFVDCGSATQSGCTEVSDPADPPWNQHGSRTTGSVESVSQVYVPSDPAFRTADLAWQGPSKQHGTLRDVTYPAPTSITPAGENYLAVYTPPGYDPKRAKPYPTVYLNSGGSNEMDWSTQGDLGNILDQLIGTGEIQPMVVVMPNTEGFPASDSYASFDADLVASAIPYVESHYRVSTSAGQRAIGGLGYGASITNSFLFDDPAHFAYYGVMSPGINGDFTLPDTASLTAGQIAAMKKVGIMVGGGWQDPSHYYHAGEVNTLTQVGVGVSPDYVNGGHSWYAWRLLVRDFLTRVAFFPPLAG</sequence>
<feature type="region of interest" description="Disordered" evidence="1">
    <location>
        <begin position="103"/>
        <end position="122"/>
    </location>
</feature>
<dbReference type="PANTHER" id="PTHR48098:SF1">
    <property type="entry name" value="DIACYLGLYCEROL ACYLTRANSFERASE_MYCOLYLTRANSFERASE AG85A"/>
    <property type="match status" value="1"/>
</dbReference>
<evidence type="ECO:0000256" key="1">
    <source>
        <dbReference type="SAM" id="MobiDB-lite"/>
    </source>
</evidence>
<feature type="region of interest" description="Disordered" evidence="1">
    <location>
        <begin position="177"/>
        <end position="200"/>
    </location>
</feature>
<feature type="chain" id="PRO_5009293459" evidence="2">
    <location>
        <begin position="36"/>
        <end position="464"/>
    </location>
</feature>
<evidence type="ECO:0000256" key="2">
    <source>
        <dbReference type="SAM" id="SignalP"/>
    </source>
</evidence>
<dbReference type="InterPro" id="IPR029058">
    <property type="entry name" value="AB_hydrolase_fold"/>
</dbReference>
<name>A0A1H6B8Q0_9ACTN</name>
<dbReference type="GO" id="GO:0005975">
    <property type="term" value="P:carbohydrate metabolic process"/>
    <property type="evidence" value="ECO:0007669"/>
    <property type="project" value="UniProtKB-ARBA"/>
</dbReference>
<dbReference type="Gene3D" id="3.40.50.1820">
    <property type="entry name" value="alpha/beta hydrolase"/>
    <property type="match status" value="1"/>
</dbReference>
<dbReference type="AlphaFoldDB" id="A0A1H6B8Q0"/>
<reference evidence="3 4" key="1">
    <citation type="submission" date="2016-10" db="EMBL/GenBank/DDBJ databases">
        <authorList>
            <person name="de Groot N.N."/>
        </authorList>
    </citation>
    <scope>NUCLEOTIDE SEQUENCE [LARGE SCALE GENOMIC DNA]</scope>
    <source>
        <strain evidence="3 4">CGMCC 4.2023</strain>
    </source>
</reference>
<dbReference type="GO" id="GO:0016747">
    <property type="term" value="F:acyltransferase activity, transferring groups other than amino-acyl groups"/>
    <property type="evidence" value="ECO:0007669"/>
    <property type="project" value="TreeGrafter"/>
</dbReference>
<accession>A0A1H6B8Q0</accession>
<dbReference type="PANTHER" id="PTHR48098">
    <property type="entry name" value="ENTEROCHELIN ESTERASE-RELATED"/>
    <property type="match status" value="1"/>
</dbReference>
<dbReference type="InterPro" id="IPR000801">
    <property type="entry name" value="Esterase-like"/>
</dbReference>
<proteinExistence type="predicted"/>
<evidence type="ECO:0000313" key="3">
    <source>
        <dbReference type="EMBL" id="SEG57213.1"/>
    </source>
</evidence>
<dbReference type="InterPro" id="IPR050583">
    <property type="entry name" value="Mycobacterial_A85_antigen"/>
</dbReference>
<keyword evidence="4" id="KW-1185">Reference proteome</keyword>
<dbReference type="EMBL" id="FNVU01000006">
    <property type="protein sequence ID" value="SEG57213.1"/>
    <property type="molecule type" value="Genomic_DNA"/>
</dbReference>
<organism evidence="3 4">
    <name type="scientific">Actinacidiphila yanglinensis</name>
    <dbReference type="NCBI Taxonomy" id="310779"/>
    <lineage>
        <taxon>Bacteria</taxon>
        <taxon>Bacillati</taxon>
        <taxon>Actinomycetota</taxon>
        <taxon>Actinomycetes</taxon>
        <taxon>Kitasatosporales</taxon>
        <taxon>Streptomycetaceae</taxon>
        <taxon>Actinacidiphila</taxon>
    </lineage>
</organism>
<dbReference type="InterPro" id="IPR013783">
    <property type="entry name" value="Ig-like_fold"/>
</dbReference>
<feature type="compositionally biased region" description="Low complexity" evidence="1">
    <location>
        <begin position="103"/>
        <end position="115"/>
    </location>
</feature>
<gene>
    <name evidence="3" type="ORF">SAMN05216223_106325</name>
</gene>
<dbReference type="SUPFAM" id="SSF53474">
    <property type="entry name" value="alpha/beta-Hydrolases"/>
    <property type="match status" value="1"/>
</dbReference>
<evidence type="ECO:0000313" key="4">
    <source>
        <dbReference type="Proteomes" id="UP000236754"/>
    </source>
</evidence>
<protein>
    <submittedName>
        <fullName evidence="3">Enterochelin esterase</fullName>
    </submittedName>
</protein>
<feature type="compositionally biased region" description="Polar residues" evidence="1">
    <location>
        <begin position="189"/>
        <end position="200"/>
    </location>
</feature>
<dbReference type="Gene3D" id="2.60.40.10">
    <property type="entry name" value="Immunoglobulins"/>
    <property type="match status" value="1"/>
</dbReference>
<dbReference type="Proteomes" id="UP000236754">
    <property type="component" value="Unassembled WGS sequence"/>
</dbReference>
<feature type="signal peptide" evidence="2">
    <location>
        <begin position="1"/>
        <end position="35"/>
    </location>
</feature>
<dbReference type="Pfam" id="PF00756">
    <property type="entry name" value="Esterase"/>
    <property type="match status" value="1"/>
</dbReference>